<evidence type="ECO:0000313" key="3">
    <source>
        <dbReference type="Proteomes" id="UP001295740"/>
    </source>
</evidence>
<dbReference type="AlphaFoldDB" id="A0AAI8YJQ6"/>
<feature type="compositionally biased region" description="Basic and acidic residues" evidence="1">
    <location>
        <begin position="338"/>
        <end position="373"/>
    </location>
</feature>
<evidence type="ECO:0000256" key="1">
    <source>
        <dbReference type="SAM" id="MobiDB-lite"/>
    </source>
</evidence>
<accession>A0AAI8YJQ6</accession>
<proteinExistence type="predicted"/>
<name>A0AAI8YJQ6_9PEZI</name>
<gene>
    <name evidence="2" type="ORF">KHLLAP_LOCUS7611</name>
</gene>
<feature type="compositionally biased region" description="Basic and acidic residues" evidence="1">
    <location>
        <begin position="382"/>
        <end position="418"/>
    </location>
</feature>
<evidence type="ECO:0000313" key="2">
    <source>
        <dbReference type="EMBL" id="CAJ2507143.1"/>
    </source>
</evidence>
<dbReference type="Proteomes" id="UP001295740">
    <property type="component" value="Unassembled WGS sequence"/>
</dbReference>
<sequence length="425" mass="48366">MKPSEPDKMVRALKRRAEAYKPLSEMQHGFNKEQYSKRELRQLVEEHFPEATDPDSGPVLDLRDTLRGIEEEVRGIKTMEEQLKIVCNQLDDVFFFGLTRVYTRAKPDQEPLRLVRLKVMKKPASGRLRGGFRHEDNFIRIYVDEELSVGKYIGTLAHEMAHAYLFMFAEDYALDLAPDHGARGAHSSEWGSRAREENWLAQGPHNPGGYDLAGDDNLEGIGNLPEGTYLPQGSRSEDYSSEDLPEDENLPSGAQFPGGEPLGVEGRSGREQGSSKKHRSDKEHGSSKEHHFSKHRSSKENREHRPGKEPHTGGGHHPEGSRRQEGHQHSERKHHNKGGKDDSKGDKERPKSRDNHRPKGKEKERSESIDKHRSDKHRAKGKEKESSSKGKEKESSSKGKEKESSKGREKERSKDEGKHRKHSKR</sequence>
<organism evidence="2 3">
    <name type="scientific">Anthostomella pinea</name>
    <dbReference type="NCBI Taxonomy" id="933095"/>
    <lineage>
        <taxon>Eukaryota</taxon>
        <taxon>Fungi</taxon>
        <taxon>Dikarya</taxon>
        <taxon>Ascomycota</taxon>
        <taxon>Pezizomycotina</taxon>
        <taxon>Sordariomycetes</taxon>
        <taxon>Xylariomycetidae</taxon>
        <taxon>Xylariales</taxon>
        <taxon>Xylariaceae</taxon>
        <taxon>Anthostomella</taxon>
    </lineage>
</organism>
<feature type="compositionally biased region" description="Acidic residues" evidence="1">
    <location>
        <begin position="239"/>
        <end position="249"/>
    </location>
</feature>
<keyword evidence="3" id="KW-1185">Reference proteome</keyword>
<feature type="compositionally biased region" description="Basic and acidic residues" evidence="1">
    <location>
        <begin position="267"/>
        <end position="290"/>
    </location>
</feature>
<comment type="caution">
    <text evidence="2">The sequence shown here is derived from an EMBL/GenBank/DDBJ whole genome shotgun (WGS) entry which is preliminary data.</text>
</comment>
<feature type="region of interest" description="Disordered" evidence="1">
    <location>
        <begin position="199"/>
        <end position="425"/>
    </location>
</feature>
<protein>
    <submittedName>
        <fullName evidence="2">Uu.00g083290.m01.CDS01</fullName>
    </submittedName>
</protein>
<dbReference type="EMBL" id="CAUWAG010000010">
    <property type="protein sequence ID" value="CAJ2507143.1"/>
    <property type="molecule type" value="Genomic_DNA"/>
</dbReference>
<feature type="compositionally biased region" description="Basic and acidic residues" evidence="1">
    <location>
        <begin position="298"/>
        <end position="329"/>
    </location>
</feature>
<reference evidence="2" key="1">
    <citation type="submission" date="2023-10" db="EMBL/GenBank/DDBJ databases">
        <authorList>
            <person name="Hackl T."/>
        </authorList>
    </citation>
    <scope>NUCLEOTIDE SEQUENCE</scope>
</reference>